<feature type="binding site" evidence="5">
    <location>
        <position position="305"/>
    </location>
    <ligand>
        <name>S-adenosyl-L-methionine</name>
        <dbReference type="ChEBI" id="CHEBI:59789"/>
    </ligand>
</feature>
<feature type="compositionally biased region" description="Basic and acidic residues" evidence="6">
    <location>
        <begin position="539"/>
        <end position="557"/>
    </location>
</feature>
<dbReference type="EMBL" id="CAOQHR010000006">
    <property type="protein sequence ID" value="CAI6336519.1"/>
    <property type="molecule type" value="Genomic_DNA"/>
</dbReference>
<name>A0A9W4UIV8_9PLEO</name>
<dbReference type="Gene3D" id="3.40.50.150">
    <property type="entry name" value="Vaccinia Virus protein VP39"/>
    <property type="match status" value="1"/>
</dbReference>
<reference evidence="8" key="1">
    <citation type="submission" date="2023-01" db="EMBL/GenBank/DDBJ databases">
        <authorList>
            <person name="Van Ghelder C."/>
            <person name="Rancurel C."/>
        </authorList>
    </citation>
    <scope>NUCLEOTIDE SEQUENCE</scope>
    <source>
        <strain evidence="8">CNCM I-4278</strain>
    </source>
</reference>
<dbReference type="InterPro" id="IPR001678">
    <property type="entry name" value="MeTrfase_RsmB-F_NOP2_dom"/>
</dbReference>
<comment type="caution">
    <text evidence="8">The sequence shown here is derived from an EMBL/GenBank/DDBJ whole genome shotgun (WGS) entry which is preliminary data.</text>
</comment>
<keyword evidence="3 5" id="KW-0949">S-adenosyl-L-methionine</keyword>
<dbReference type="Proteomes" id="UP001152607">
    <property type="component" value="Unassembled WGS sequence"/>
</dbReference>
<dbReference type="Pfam" id="PF21148">
    <property type="entry name" value="NSUN5_fdxn-like"/>
    <property type="match status" value="1"/>
</dbReference>
<keyword evidence="9" id="KW-1185">Reference proteome</keyword>
<dbReference type="AlphaFoldDB" id="A0A9W4UIV8"/>
<dbReference type="InterPro" id="IPR029063">
    <property type="entry name" value="SAM-dependent_MTases_sf"/>
</dbReference>
<feature type="binding site" evidence="5">
    <location>
        <begin position="245"/>
        <end position="251"/>
    </location>
    <ligand>
        <name>S-adenosyl-L-methionine</name>
        <dbReference type="ChEBI" id="CHEBI:59789"/>
    </ligand>
</feature>
<evidence type="ECO:0000259" key="7">
    <source>
        <dbReference type="PROSITE" id="PS51686"/>
    </source>
</evidence>
<evidence type="ECO:0000256" key="2">
    <source>
        <dbReference type="ARBA" id="ARBA00022679"/>
    </source>
</evidence>
<dbReference type="InterPro" id="IPR048889">
    <property type="entry name" value="NSUN5_RCM1_N"/>
</dbReference>
<protein>
    <recommendedName>
        <fullName evidence="7">SAM-dependent MTase RsmB/NOP-type domain-containing protein</fullName>
    </recommendedName>
</protein>
<evidence type="ECO:0000256" key="1">
    <source>
        <dbReference type="ARBA" id="ARBA00022603"/>
    </source>
</evidence>
<evidence type="ECO:0000256" key="6">
    <source>
        <dbReference type="SAM" id="MobiDB-lite"/>
    </source>
</evidence>
<dbReference type="Gene3D" id="3.30.70.1170">
    <property type="entry name" value="Sun protein, domain 3"/>
    <property type="match status" value="1"/>
</dbReference>
<dbReference type="GO" id="GO:0070475">
    <property type="term" value="P:rRNA base methylation"/>
    <property type="evidence" value="ECO:0007669"/>
    <property type="project" value="TreeGrafter"/>
</dbReference>
<organism evidence="8 9">
    <name type="scientific">Periconia digitata</name>
    <dbReference type="NCBI Taxonomy" id="1303443"/>
    <lineage>
        <taxon>Eukaryota</taxon>
        <taxon>Fungi</taxon>
        <taxon>Dikarya</taxon>
        <taxon>Ascomycota</taxon>
        <taxon>Pezizomycotina</taxon>
        <taxon>Dothideomycetes</taxon>
        <taxon>Pleosporomycetidae</taxon>
        <taxon>Pleosporales</taxon>
        <taxon>Massarineae</taxon>
        <taxon>Periconiaceae</taxon>
        <taxon>Periconia</taxon>
    </lineage>
</organism>
<evidence type="ECO:0000313" key="9">
    <source>
        <dbReference type="Proteomes" id="UP001152607"/>
    </source>
</evidence>
<dbReference type="OrthoDB" id="435282at2759"/>
<dbReference type="PRINTS" id="PR02008">
    <property type="entry name" value="RCMTFAMILY"/>
</dbReference>
<dbReference type="PROSITE" id="PS51686">
    <property type="entry name" value="SAM_MT_RSMB_NOP"/>
    <property type="match status" value="1"/>
</dbReference>
<feature type="domain" description="SAM-dependent MTase RsmB/NOP-type" evidence="7">
    <location>
        <begin position="138"/>
        <end position="521"/>
    </location>
</feature>
<evidence type="ECO:0000256" key="3">
    <source>
        <dbReference type="ARBA" id="ARBA00022691"/>
    </source>
</evidence>
<feature type="region of interest" description="Disordered" evidence="6">
    <location>
        <begin position="345"/>
        <end position="398"/>
    </location>
</feature>
<dbReference type="GO" id="GO:0005730">
    <property type="term" value="C:nucleolus"/>
    <property type="evidence" value="ECO:0007669"/>
    <property type="project" value="TreeGrafter"/>
</dbReference>
<dbReference type="PANTHER" id="PTHR22807">
    <property type="entry name" value="NOP2 YEAST -RELATED NOL1/NOP2/FMU SUN DOMAIN-CONTAINING"/>
    <property type="match status" value="1"/>
</dbReference>
<dbReference type="Pfam" id="PF21153">
    <property type="entry name" value="NSUN5_N"/>
    <property type="match status" value="1"/>
</dbReference>
<dbReference type="InterPro" id="IPR049561">
    <property type="entry name" value="NSUN5_7_fdxn-like"/>
</dbReference>
<keyword evidence="1 5" id="KW-0489">Methyltransferase</keyword>
<evidence type="ECO:0000256" key="5">
    <source>
        <dbReference type="PROSITE-ProRule" id="PRU01023"/>
    </source>
</evidence>
<dbReference type="InterPro" id="IPR049560">
    <property type="entry name" value="MeTrfase_RsmB-F_NOP2_cat"/>
</dbReference>
<feature type="compositionally biased region" description="Polar residues" evidence="6">
    <location>
        <begin position="347"/>
        <end position="359"/>
    </location>
</feature>
<comment type="similarity">
    <text evidence="5">Belongs to the class I-like SAM-binding methyltransferase superfamily. RsmB/NOP family.</text>
</comment>
<dbReference type="SUPFAM" id="SSF53335">
    <property type="entry name" value="S-adenosyl-L-methionine-dependent methyltransferases"/>
    <property type="match status" value="1"/>
</dbReference>
<dbReference type="GO" id="GO:0008173">
    <property type="term" value="F:RNA methyltransferase activity"/>
    <property type="evidence" value="ECO:0007669"/>
    <property type="project" value="InterPro"/>
</dbReference>
<feature type="binding site" evidence="5">
    <location>
        <position position="325"/>
    </location>
    <ligand>
        <name>S-adenosyl-L-methionine</name>
        <dbReference type="ChEBI" id="CHEBI:59789"/>
    </ligand>
</feature>
<dbReference type="InterPro" id="IPR023267">
    <property type="entry name" value="RCMT"/>
</dbReference>
<proteinExistence type="inferred from homology"/>
<gene>
    <name evidence="8" type="ORF">PDIGIT_LOCUS9622</name>
</gene>
<dbReference type="GO" id="GO:0003723">
    <property type="term" value="F:RNA binding"/>
    <property type="evidence" value="ECO:0007669"/>
    <property type="project" value="UniProtKB-UniRule"/>
</dbReference>
<feature type="binding site" evidence="5">
    <location>
        <position position="276"/>
    </location>
    <ligand>
        <name>S-adenosyl-L-methionine</name>
        <dbReference type="ChEBI" id="CHEBI:59789"/>
    </ligand>
</feature>
<evidence type="ECO:0000313" key="8">
    <source>
        <dbReference type="EMBL" id="CAI6336519.1"/>
    </source>
</evidence>
<feature type="active site" description="Nucleophile" evidence="5">
    <location>
        <position position="430"/>
    </location>
</feature>
<sequence>MSLYYEAASVLANSDNAGGSLKSRLYRQTDLKSSPAQLFALISEASKWSLVLKDVIEKCGLLREEKKLTPILALLLCHDLIVSKNGVAAPANHVLKLAISRHKARLSAEFTKARIRRGYPTLESFRGAVNDGALEEQPSSGVKTKHPRWIRVNTLKTNLEELITTNFAEYEKAETLSQVMAASGSTKIYFRDPNIPNLLAFPPKIDISKSSVYTSGKIILQDKASCFPAYLLNVAPGDGDIIDGCAAPGNKTTHLAALVSSCTSDNQKPSKVIAFERDKTRANILQKMVKLAAADGITSVKAGADFLAASPGTEEFSNVGAILLDPSCSGSGIVGRDDSVQMHLPDASSQSAAVPGSQSSKKRKRTDPSKPKVEPTTAVNFALDDSANEETPLEEDKTSERLTALSTFQLRILTHAMHFPNAHKITYSTCSIHFEENEGVVARALASPVAQSRGWRILSRAEQVDGLRQWQRRGLWEDEKFGEQAELDHDQKQLISDACIRCEKGTEEGTMGFFVAALVRDAGPNFNSGTATLHHTADDSEEWKGFDDVDVTEDKPIRSVSPTSQHSKKKRKKARKNRV</sequence>
<feature type="compositionally biased region" description="Basic residues" evidence="6">
    <location>
        <begin position="566"/>
        <end position="579"/>
    </location>
</feature>
<keyword evidence="2 5" id="KW-0808">Transferase</keyword>
<keyword evidence="4 5" id="KW-0694">RNA-binding</keyword>
<dbReference type="Pfam" id="PF01189">
    <property type="entry name" value="Methyltr_RsmB-F"/>
    <property type="match status" value="1"/>
</dbReference>
<evidence type="ECO:0000256" key="4">
    <source>
        <dbReference type="ARBA" id="ARBA00022884"/>
    </source>
</evidence>
<dbReference type="PANTHER" id="PTHR22807:SF4">
    <property type="entry name" value="28S RRNA (CYTOSINE-C(5))-METHYLTRANSFERASE"/>
    <property type="match status" value="1"/>
</dbReference>
<feature type="region of interest" description="Disordered" evidence="6">
    <location>
        <begin position="539"/>
        <end position="579"/>
    </location>
</feature>
<accession>A0A9W4UIV8</accession>